<name>A0A8B8CZS3_CRAVI</name>
<sequence>MCVALIKFFCFVAYFILIKMATGQEKAVDQKAVEDIIAQINSDNSYRVIPKEEYEMLMKRNVPLQDFRASTPKPPGEGAIPKHSPRDVFPTPRLFSNSALYQNPNSAPIKLPMFSGSDTQKGDVSFDVWSYEVRCLKNQHPEYIVLQCVRSSLKGVAREMLIPLGESATVDEILQKLEDFYGNVSTAENIMQSFYSDHQKEGENIVTYGSRLEQLVSKAVRLGHIDFVAKDAMLRSKFWSGLRDQQLRNASRQKYETIRDFPSLMREIRQIEQEEKNLNSVSIPVQKVQSSNVTSNAVSVSNHDLQKQLTELMSCLKKLDTRMSKLEQDNRNASNSYNSFQSAVPQTQGDFRGSKGNYQGNSKGTGGNYQNSRDKGNYSKREKVKVQEIQMIIWMYHQSGS</sequence>
<feature type="region of interest" description="Disordered" evidence="1">
    <location>
        <begin position="328"/>
        <end position="382"/>
    </location>
</feature>
<feature type="signal peptide" evidence="2">
    <location>
        <begin position="1"/>
        <end position="23"/>
    </location>
</feature>
<dbReference type="Proteomes" id="UP000694844">
    <property type="component" value="Chromosome 3"/>
</dbReference>
<dbReference type="RefSeq" id="XP_022320744.1">
    <property type="nucleotide sequence ID" value="XM_022465036.1"/>
</dbReference>
<dbReference type="PANTHER" id="PTHR23095:SF17">
    <property type="entry name" value="PARANEOPLASTIC ANTIGEN MA1"/>
    <property type="match status" value="1"/>
</dbReference>
<feature type="compositionally biased region" description="Polar residues" evidence="1">
    <location>
        <begin position="331"/>
        <end position="349"/>
    </location>
</feature>
<organism evidence="4 5">
    <name type="scientific">Crassostrea virginica</name>
    <name type="common">Eastern oyster</name>
    <dbReference type="NCBI Taxonomy" id="6565"/>
    <lineage>
        <taxon>Eukaryota</taxon>
        <taxon>Metazoa</taxon>
        <taxon>Spiralia</taxon>
        <taxon>Lophotrochozoa</taxon>
        <taxon>Mollusca</taxon>
        <taxon>Bivalvia</taxon>
        <taxon>Autobranchia</taxon>
        <taxon>Pteriomorphia</taxon>
        <taxon>Ostreida</taxon>
        <taxon>Ostreoidea</taxon>
        <taxon>Ostreidae</taxon>
        <taxon>Crassostrea</taxon>
    </lineage>
</organism>
<keyword evidence="4" id="KW-1185">Reference proteome</keyword>
<dbReference type="PANTHER" id="PTHR23095">
    <property type="entry name" value="PARANEOPLASTIC ANTIGEN"/>
    <property type="match status" value="1"/>
</dbReference>
<protein>
    <submittedName>
        <fullName evidence="5">Uncharacterized protein LOC111122982</fullName>
    </submittedName>
</protein>
<dbReference type="AlphaFoldDB" id="A0A8B8CZS3"/>
<dbReference type="InterPro" id="IPR026523">
    <property type="entry name" value="PNMA"/>
</dbReference>
<feature type="chain" id="PRO_5034204558" evidence="2">
    <location>
        <begin position="24"/>
        <end position="401"/>
    </location>
</feature>
<dbReference type="GeneID" id="111122982"/>
<evidence type="ECO:0000259" key="3">
    <source>
        <dbReference type="Pfam" id="PF14893"/>
    </source>
</evidence>
<evidence type="ECO:0000313" key="5">
    <source>
        <dbReference type="RefSeq" id="XP_022320744.1"/>
    </source>
</evidence>
<feature type="compositionally biased region" description="Basic and acidic residues" evidence="1">
    <location>
        <begin position="372"/>
        <end position="382"/>
    </location>
</feature>
<evidence type="ECO:0000256" key="2">
    <source>
        <dbReference type="SAM" id="SignalP"/>
    </source>
</evidence>
<gene>
    <name evidence="5" type="primary">LOC111122982</name>
</gene>
<proteinExistence type="predicted"/>
<dbReference type="InterPro" id="IPR048270">
    <property type="entry name" value="PNMA_C"/>
</dbReference>
<keyword evidence="2" id="KW-0732">Signal</keyword>
<dbReference type="KEGG" id="cvn:111122982"/>
<evidence type="ECO:0000256" key="1">
    <source>
        <dbReference type="SAM" id="MobiDB-lite"/>
    </source>
</evidence>
<dbReference type="OrthoDB" id="6159874at2759"/>
<accession>A0A8B8CZS3</accession>
<reference evidence="5" key="1">
    <citation type="submission" date="2025-08" db="UniProtKB">
        <authorList>
            <consortium name="RefSeq"/>
        </authorList>
    </citation>
    <scope>IDENTIFICATION</scope>
    <source>
        <tissue evidence="5">Whole sample</tissue>
    </source>
</reference>
<evidence type="ECO:0000313" key="4">
    <source>
        <dbReference type="Proteomes" id="UP000694844"/>
    </source>
</evidence>
<dbReference type="Pfam" id="PF14893">
    <property type="entry name" value="PNMA"/>
    <property type="match status" value="1"/>
</dbReference>
<feature type="domain" description="Paraneoplastic antigen Ma-like C-terminal" evidence="3">
    <location>
        <begin position="114"/>
        <end position="233"/>
    </location>
</feature>